<protein>
    <submittedName>
        <fullName evidence="1">Uncharacterized protein</fullName>
    </submittedName>
</protein>
<reference evidence="1" key="1">
    <citation type="journal article" date="2022" name="Front. Genet.">
        <title>Chromosome-Scale Assembly of the Dendrobium nobile Genome Provides Insights Into the Molecular Mechanism of the Biosynthesis of the Medicinal Active Ingredient of Dendrobium.</title>
        <authorList>
            <person name="Xu Q."/>
            <person name="Niu S.-C."/>
            <person name="Li K.-L."/>
            <person name="Zheng P.-J."/>
            <person name="Zhang X.-J."/>
            <person name="Jia Y."/>
            <person name="Liu Y."/>
            <person name="Niu Y.-X."/>
            <person name="Yu L.-H."/>
            <person name="Chen D.-F."/>
            <person name="Zhang G.-Q."/>
        </authorList>
    </citation>
    <scope>NUCLEOTIDE SEQUENCE</scope>
    <source>
        <tissue evidence="1">Leaf</tissue>
    </source>
</reference>
<comment type="caution">
    <text evidence="1">The sequence shown here is derived from an EMBL/GenBank/DDBJ whole genome shotgun (WGS) entry which is preliminary data.</text>
</comment>
<proteinExistence type="predicted"/>
<name>A0A8T3BCV9_DENNO</name>
<gene>
    <name evidence="1" type="ORF">KFK09_013361</name>
</gene>
<dbReference type="Proteomes" id="UP000829196">
    <property type="component" value="Unassembled WGS sequence"/>
</dbReference>
<dbReference type="AlphaFoldDB" id="A0A8T3BCV9"/>
<evidence type="ECO:0000313" key="1">
    <source>
        <dbReference type="EMBL" id="KAI0507239.1"/>
    </source>
</evidence>
<dbReference type="EMBL" id="JAGYWB010000010">
    <property type="protein sequence ID" value="KAI0507239.1"/>
    <property type="molecule type" value="Genomic_DNA"/>
</dbReference>
<organism evidence="1 2">
    <name type="scientific">Dendrobium nobile</name>
    <name type="common">Orchid</name>
    <dbReference type="NCBI Taxonomy" id="94219"/>
    <lineage>
        <taxon>Eukaryota</taxon>
        <taxon>Viridiplantae</taxon>
        <taxon>Streptophyta</taxon>
        <taxon>Embryophyta</taxon>
        <taxon>Tracheophyta</taxon>
        <taxon>Spermatophyta</taxon>
        <taxon>Magnoliopsida</taxon>
        <taxon>Liliopsida</taxon>
        <taxon>Asparagales</taxon>
        <taxon>Orchidaceae</taxon>
        <taxon>Epidendroideae</taxon>
        <taxon>Malaxideae</taxon>
        <taxon>Dendrobiinae</taxon>
        <taxon>Dendrobium</taxon>
    </lineage>
</organism>
<keyword evidence="2" id="KW-1185">Reference proteome</keyword>
<accession>A0A8T3BCV9</accession>
<evidence type="ECO:0000313" key="2">
    <source>
        <dbReference type="Proteomes" id="UP000829196"/>
    </source>
</evidence>
<sequence length="70" mass="8109">MRSEKLGWGKLLCRCQHWQRRDIELSGKWRKNGALGVLCGADRVSSKDILEDSLGVRWHWEAGHHKARSI</sequence>